<accession>A0ABQ4AIZ9</accession>
<proteinExistence type="predicted"/>
<evidence type="ECO:0000256" key="3">
    <source>
        <dbReference type="ARBA" id="ARBA00022989"/>
    </source>
</evidence>
<evidence type="ECO:0000256" key="5">
    <source>
        <dbReference type="SAM" id="Phobius"/>
    </source>
</evidence>
<sequence length="72" mass="7447">MGYRVNADGDQLIGDRVVTAAALIMISVFAGFALADDIIIIKSLGFALAFGVAVNALLVRITIVPAVLSRSA</sequence>
<name>A0ABQ4AIZ9_9ACTN</name>
<gene>
    <name evidence="7" type="ORF">Alo02nite_38720</name>
</gene>
<dbReference type="EMBL" id="BOMP01000057">
    <property type="protein sequence ID" value="GIE40974.1"/>
    <property type="molecule type" value="Genomic_DNA"/>
</dbReference>
<reference evidence="7 8" key="1">
    <citation type="submission" date="2021-01" db="EMBL/GenBank/DDBJ databases">
        <title>Whole genome shotgun sequence of Actinoplanes lobatus NBRC 12513.</title>
        <authorList>
            <person name="Komaki H."/>
            <person name="Tamura T."/>
        </authorList>
    </citation>
    <scope>NUCLEOTIDE SEQUENCE [LARGE SCALE GENOMIC DNA]</scope>
    <source>
        <strain evidence="7 8">NBRC 12513</strain>
    </source>
</reference>
<evidence type="ECO:0000256" key="1">
    <source>
        <dbReference type="ARBA" id="ARBA00004141"/>
    </source>
</evidence>
<evidence type="ECO:0000259" key="6">
    <source>
        <dbReference type="Pfam" id="PF03176"/>
    </source>
</evidence>
<comment type="caution">
    <text evidence="7">The sequence shown here is derived from an EMBL/GenBank/DDBJ whole genome shotgun (WGS) entry which is preliminary data.</text>
</comment>
<keyword evidence="8" id="KW-1185">Reference proteome</keyword>
<evidence type="ECO:0000256" key="2">
    <source>
        <dbReference type="ARBA" id="ARBA00022692"/>
    </source>
</evidence>
<evidence type="ECO:0000313" key="8">
    <source>
        <dbReference type="Proteomes" id="UP000631312"/>
    </source>
</evidence>
<feature type="transmembrane region" description="Helical" evidence="5">
    <location>
        <begin position="17"/>
        <end position="35"/>
    </location>
</feature>
<feature type="domain" description="Membrane transport protein MMPL" evidence="6">
    <location>
        <begin position="16"/>
        <end position="69"/>
    </location>
</feature>
<dbReference type="Proteomes" id="UP000631312">
    <property type="component" value="Unassembled WGS sequence"/>
</dbReference>
<organism evidence="7 8">
    <name type="scientific">Actinoplanes lobatus</name>
    <dbReference type="NCBI Taxonomy" id="113568"/>
    <lineage>
        <taxon>Bacteria</taxon>
        <taxon>Bacillati</taxon>
        <taxon>Actinomycetota</taxon>
        <taxon>Actinomycetes</taxon>
        <taxon>Micromonosporales</taxon>
        <taxon>Micromonosporaceae</taxon>
        <taxon>Actinoplanes</taxon>
    </lineage>
</organism>
<keyword evidence="3 5" id="KW-1133">Transmembrane helix</keyword>
<dbReference type="SUPFAM" id="SSF82866">
    <property type="entry name" value="Multidrug efflux transporter AcrB transmembrane domain"/>
    <property type="match status" value="1"/>
</dbReference>
<keyword evidence="2 5" id="KW-0812">Transmembrane</keyword>
<dbReference type="InterPro" id="IPR004869">
    <property type="entry name" value="MMPL_dom"/>
</dbReference>
<protein>
    <recommendedName>
        <fullName evidence="6">Membrane transport protein MMPL domain-containing protein</fullName>
    </recommendedName>
</protein>
<evidence type="ECO:0000256" key="4">
    <source>
        <dbReference type="ARBA" id="ARBA00023136"/>
    </source>
</evidence>
<feature type="transmembrane region" description="Helical" evidence="5">
    <location>
        <begin position="47"/>
        <end position="68"/>
    </location>
</feature>
<dbReference type="Pfam" id="PF03176">
    <property type="entry name" value="MMPL"/>
    <property type="match status" value="1"/>
</dbReference>
<keyword evidence="4 5" id="KW-0472">Membrane</keyword>
<comment type="subcellular location">
    <subcellularLocation>
        <location evidence="1">Membrane</location>
        <topology evidence="1">Multi-pass membrane protein</topology>
    </subcellularLocation>
</comment>
<evidence type="ECO:0000313" key="7">
    <source>
        <dbReference type="EMBL" id="GIE40974.1"/>
    </source>
</evidence>
<dbReference type="Gene3D" id="1.20.1640.10">
    <property type="entry name" value="Multidrug efflux transporter AcrB transmembrane domain"/>
    <property type="match status" value="1"/>
</dbReference>